<dbReference type="GO" id="GO:0051321">
    <property type="term" value="P:meiotic cell cycle"/>
    <property type="evidence" value="ECO:0007669"/>
    <property type="project" value="UniProtKB-KW"/>
</dbReference>
<dbReference type="PANTHER" id="PTHR47835">
    <property type="entry name" value="HFM1, ATP DEPENDENT DNA HELICASE HOMOLOG"/>
    <property type="match status" value="1"/>
</dbReference>
<dbReference type="SMART" id="SM00490">
    <property type="entry name" value="HELICc"/>
    <property type="match status" value="1"/>
</dbReference>
<dbReference type="Pfam" id="PF00271">
    <property type="entry name" value="Helicase_C"/>
    <property type="match status" value="1"/>
</dbReference>
<sequence length="300" mass="33950">MQAADMLCKNGKFINSAEMREVLYQCARLLKDSKLKDFVIRGVGCHHAGMDLQDRKCISQLFETGNLLVLLATTTLAMGVNLPAHLVIIMSTQHYVLGNHTEYSESQILQMIGRAGRPQQKYEILLDGKQLIESSLIQASLGCLPIPDFSLSQDVNKIFRSGQRITRCLFEILWLKDTYNGLLNAVYLYKCFRAKIWENSKYVTKQLDGIGQFLSNALVNAGITTFEMFEQTDPRKIEMITNRHPPFGNQLKSTVSGLPKYKLSVDQSMWQGQTYLSVFIAGVPSRTVPHARQYHLSYST</sequence>
<feature type="domain" description="Helicase C-terminal" evidence="2">
    <location>
        <begin position="1"/>
        <end position="152"/>
    </location>
</feature>
<dbReference type="GO" id="GO:0043138">
    <property type="term" value="F:3'-5' DNA helicase activity"/>
    <property type="evidence" value="ECO:0007669"/>
    <property type="project" value="UniProtKB-EC"/>
</dbReference>
<organism evidence="3 4">
    <name type="scientific">Acanthosepion pharaonis</name>
    <name type="common">Pharaoh cuttlefish</name>
    <name type="synonym">Sepia pharaonis</name>
    <dbReference type="NCBI Taxonomy" id="158019"/>
    <lineage>
        <taxon>Eukaryota</taxon>
        <taxon>Metazoa</taxon>
        <taxon>Spiralia</taxon>
        <taxon>Lophotrochozoa</taxon>
        <taxon>Mollusca</taxon>
        <taxon>Cephalopoda</taxon>
        <taxon>Coleoidea</taxon>
        <taxon>Decapodiformes</taxon>
        <taxon>Sepiida</taxon>
        <taxon>Sepiina</taxon>
        <taxon>Sepiidae</taxon>
        <taxon>Acanthosepion</taxon>
    </lineage>
</organism>
<reference evidence="3" key="1">
    <citation type="submission" date="2021-01" db="EMBL/GenBank/DDBJ databases">
        <authorList>
            <person name="Li R."/>
            <person name="Bekaert M."/>
        </authorList>
    </citation>
    <scope>NUCLEOTIDE SEQUENCE</scope>
    <source>
        <strain evidence="3">Farmed</strain>
    </source>
</reference>
<keyword evidence="4" id="KW-1185">Reference proteome</keyword>
<dbReference type="SMART" id="SM00973">
    <property type="entry name" value="Sec63"/>
    <property type="match status" value="1"/>
</dbReference>
<dbReference type="InterPro" id="IPR027417">
    <property type="entry name" value="P-loop_NTPase"/>
</dbReference>
<evidence type="ECO:0000259" key="2">
    <source>
        <dbReference type="PROSITE" id="PS51194"/>
    </source>
</evidence>
<dbReference type="Gene3D" id="3.40.50.300">
    <property type="entry name" value="P-loop containing nucleotide triphosphate hydrolases"/>
    <property type="match status" value="1"/>
</dbReference>
<proteinExistence type="inferred from homology"/>
<protein>
    <submittedName>
        <fullName evidence="3">HFM1</fullName>
        <ecNumber evidence="3">3.6.4.12</ecNumber>
    </submittedName>
</protein>
<comment type="caution">
    <text evidence="3">The sequence shown here is derived from an EMBL/GenBank/DDBJ whole genome shotgun (WGS) entry which is preliminary data.</text>
</comment>
<dbReference type="Pfam" id="PF02889">
    <property type="entry name" value="Sec63"/>
    <property type="match status" value="1"/>
</dbReference>
<dbReference type="PROSITE" id="PS51194">
    <property type="entry name" value="HELICASE_CTER"/>
    <property type="match status" value="1"/>
</dbReference>
<evidence type="ECO:0000313" key="3">
    <source>
        <dbReference type="EMBL" id="CAE1243488.1"/>
    </source>
</evidence>
<dbReference type="OrthoDB" id="5575at2759"/>
<dbReference type="EMBL" id="CAHIKZ030000884">
    <property type="protein sequence ID" value="CAE1243488.1"/>
    <property type="molecule type" value="Genomic_DNA"/>
</dbReference>
<dbReference type="InterPro" id="IPR004179">
    <property type="entry name" value="Sec63-dom"/>
</dbReference>
<dbReference type="EC" id="3.6.4.12" evidence="3"/>
<dbReference type="PANTHER" id="PTHR47835:SF3">
    <property type="entry name" value="HELICASE FOR MEIOSIS 1"/>
    <property type="match status" value="1"/>
</dbReference>
<dbReference type="AlphaFoldDB" id="A0A812BTK8"/>
<evidence type="ECO:0000256" key="1">
    <source>
        <dbReference type="ARBA" id="ARBA00010140"/>
    </source>
</evidence>
<dbReference type="GO" id="GO:0016787">
    <property type="term" value="F:hydrolase activity"/>
    <property type="evidence" value="ECO:0007669"/>
    <property type="project" value="UniProtKB-KW"/>
</dbReference>
<name>A0A812BTK8_ACAPH</name>
<comment type="similarity">
    <text evidence="1">Belongs to the helicase family. SKI2 subfamily.</text>
</comment>
<dbReference type="SUPFAM" id="SSF158702">
    <property type="entry name" value="Sec63 N-terminal domain-like"/>
    <property type="match status" value="1"/>
</dbReference>
<gene>
    <name evidence="3" type="ORF">SPHA_23838</name>
</gene>
<evidence type="ECO:0000313" key="4">
    <source>
        <dbReference type="Proteomes" id="UP000597762"/>
    </source>
</evidence>
<dbReference type="InterPro" id="IPR001650">
    <property type="entry name" value="Helicase_C-like"/>
</dbReference>
<dbReference type="Proteomes" id="UP000597762">
    <property type="component" value="Unassembled WGS sequence"/>
</dbReference>
<accession>A0A812BTK8</accession>
<dbReference type="InterPro" id="IPR052247">
    <property type="entry name" value="Meiotic_Crossover_Helicase"/>
</dbReference>
<keyword evidence="3" id="KW-0378">Hydrolase</keyword>
<dbReference type="SUPFAM" id="SSF52540">
    <property type="entry name" value="P-loop containing nucleoside triphosphate hydrolases"/>
    <property type="match status" value="1"/>
</dbReference>